<evidence type="ECO:0000313" key="6">
    <source>
        <dbReference type="Proteomes" id="UP001620339"/>
    </source>
</evidence>
<dbReference type="Proteomes" id="UP001620339">
    <property type="component" value="Unassembled WGS sequence"/>
</dbReference>
<keyword evidence="3" id="KW-0378">Hydrolase</keyword>
<reference evidence="5 6" key="1">
    <citation type="submission" date="2020-10" db="EMBL/GenBank/DDBJ databases">
        <title>Phylogeny of dyella-like bacteria.</title>
        <authorList>
            <person name="Fu J."/>
        </authorList>
    </citation>
    <scope>NUCLEOTIDE SEQUENCE [LARGE SCALE GENOMIC DNA]</scope>
    <source>
        <strain evidence="5 6">KACC 19113</strain>
    </source>
</reference>
<dbReference type="InterPro" id="IPR017768">
    <property type="entry name" value="AcpA"/>
</dbReference>
<dbReference type="InterPro" id="IPR007312">
    <property type="entry name" value="Phosphoesterase"/>
</dbReference>
<gene>
    <name evidence="5" type="primary">acpA</name>
    <name evidence="5" type="ORF">ISP25_12230</name>
</gene>
<name>A0ABW8J6E1_9GAMM</name>
<dbReference type="PANTHER" id="PTHR31956:SF1">
    <property type="entry name" value="NON-SPECIFIC PHOSPHOLIPASE C1"/>
    <property type="match status" value="1"/>
</dbReference>
<comment type="similarity">
    <text evidence="1">Belongs to the bacterial phospholipase C family.</text>
</comment>
<proteinExistence type="inferred from homology"/>
<accession>A0ABW8J6E1</accession>
<dbReference type="InterPro" id="IPR017850">
    <property type="entry name" value="Alkaline_phosphatase_core_sf"/>
</dbReference>
<dbReference type="Pfam" id="PF04185">
    <property type="entry name" value="Phosphoesterase"/>
    <property type="match status" value="1"/>
</dbReference>
<dbReference type="PANTHER" id="PTHR31956">
    <property type="entry name" value="NON-SPECIFIC PHOSPHOLIPASE C4-RELATED"/>
    <property type="match status" value="1"/>
</dbReference>
<dbReference type="EC" id="3.1.4.3" evidence="2"/>
<evidence type="ECO:0000256" key="1">
    <source>
        <dbReference type="ARBA" id="ARBA00009717"/>
    </source>
</evidence>
<evidence type="ECO:0000256" key="2">
    <source>
        <dbReference type="ARBA" id="ARBA00012018"/>
    </source>
</evidence>
<protein>
    <recommendedName>
        <fullName evidence="2">phospholipase C</fullName>
        <ecNumber evidence="2">3.1.4.3</ecNumber>
    </recommendedName>
</protein>
<dbReference type="SUPFAM" id="SSF53649">
    <property type="entry name" value="Alkaline phosphatase-like"/>
    <property type="match status" value="1"/>
</dbReference>
<dbReference type="PROSITE" id="PS51318">
    <property type="entry name" value="TAT"/>
    <property type="match status" value="1"/>
</dbReference>
<evidence type="ECO:0000256" key="3">
    <source>
        <dbReference type="ARBA" id="ARBA00022801"/>
    </source>
</evidence>
<dbReference type="NCBIfam" id="TIGR03397">
    <property type="entry name" value="acid_phos_Burk"/>
    <property type="match status" value="1"/>
</dbReference>
<dbReference type="EMBL" id="JADIKK010000008">
    <property type="protein sequence ID" value="MFK2877840.1"/>
    <property type="molecule type" value="Genomic_DNA"/>
</dbReference>
<sequence>MTEKLPPSAPSDTNDAPADPARRKLLGGIALAGAALAVGGRQASASGHGAIAAGTADEALDAALRKHIKHVVVIYAENRSFNNLFGGFPGLAQPLAALKPEQFLQRDRDGKLLDTLPPIWHGLVPHKQTLGGREYQIAEDAIHNLANAPFALHTPEGEPLPHALVTRDLIHSFYNNQLQINGGRNDGFVAWGDSGALVMGHYATGAENFALWRLAQQFTLCDNFFMGAFGGSFLNHQYLVAAQPPFFPNADKTPAQFQITQLEDDDIMGIRPKLADDSPASAMQGRPKFASRMALTPDFWAVNTMGPPYAPAFTKDPKNPLLADPADPSTLPPQVHANIGDRLSAANVAWAWYGGGWQLALDGQGVRGSHDSFPYGPNFQEHHQPLNYFQSFAPGTSARAQHLRDGGVGGDAATNHFIADIASGALPTVTFYKPQGDLNMHAGYSDIAAGDAHIASVIEALRKSPLWSQTMVVVTVDENGGWWDHVAPPKGDRWGPGTRIPALVISPHAKKGHVDHTIYDTGSIQRFLNRRFGLEPLPGIVMRDKAMRAAGGQAPGDLTATLDFARG</sequence>
<dbReference type="RefSeq" id="WP_404614234.1">
    <property type="nucleotide sequence ID" value="NZ_JADIKK010000008.1"/>
</dbReference>
<feature type="region of interest" description="Disordered" evidence="4">
    <location>
        <begin position="1"/>
        <end position="20"/>
    </location>
</feature>
<organism evidence="5 6">
    <name type="scientific">Rhodanobacter hydrolyticus</name>
    <dbReference type="NCBI Taxonomy" id="2250595"/>
    <lineage>
        <taxon>Bacteria</taxon>
        <taxon>Pseudomonadati</taxon>
        <taxon>Pseudomonadota</taxon>
        <taxon>Gammaproteobacteria</taxon>
        <taxon>Lysobacterales</taxon>
        <taxon>Rhodanobacteraceae</taxon>
        <taxon>Rhodanobacter</taxon>
    </lineage>
</organism>
<evidence type="ECO:0000313" key="5">
    <source>
        <dbReference type="EMBL" id="MFK2877840.1"/>
    </source>
</evidence>
<comment type="caution">
    <text evidence="5">The sequence shown here is derived from an EMBL/GenBank/DDBJ whole genome shotgun (WGS) entry which is preliminary data.</text>
</comment>
<dbReference type="Gene3D" id="3.40.720.10">
    <property type="entry name" value="Alkaline Phosphatase, subunit A"/>
    <property type="match status" value="2"/>
</dbReference>
<keyword evidence="6" id="KW-1185">Reference proteome</keyword>
<evidence type="ECO:0000256" key="4">
    <source>
        <dbReference type="SAM" id="MobiDB-lite"/>
    </source>
</evidence>
<dbReference type="CDD" id="cd16013">
    <property type="entry name" value="AcpA"/>
    <property type="match status" value="1"/>
</dbReference>
<dbReference type="InterPro" id="IPR006311">
    <property type="entry name" value="TAT_signal"/>
</dbReference>